<feature type="region of interest" description="Disordered" evidence="1">
    <location>
        <begin position="53"/>
        <end position="80"/>
    </location>
</feature>
<feature type="compositionally biased region" description="Polar residues" evidence="1">
    <location>
        <begin position="53"/>
        <end position="64"/>
    </location>
</feature>
<name>A0ABR1MCY7_9PEZI</name>
<comment type="caution">
    <text evidence="2">The sequence shown here is derived from an EMBL/GenBank/DDBJ whole genome shotgun (WGS) entry which is preliminary data.</text>
</comment>
<evidence type="ECO:0000256" key="1">
    <source>
        <dbReference type="SAM" id="MobiDB-lite"/>
    </source>
</evidence>
<keyword evidence="3" id="KW-1185">Reference proteome</keyword>
<dbReference type="Proteomes" id="UP001365128">
    <property type="component" value="Unassembled WGS sequence"/>
</dbReference>
<dbReference type="EMBL" id="JBBPDW010000015">
    <property type="protein sequence ID" value="KAK7546201.1"/>
    <property type="molecule type" value="Genomic_DNA"/>
</dbReference>
<protein>
    <submittedName>
        <fullName evidence="2">Uncharacterized protein</fullName>
    </submittedName>
</protein>
<reference evidence="2 3" key="1">
    <citation type="submission" date="2024-04" db="EMBL/GenBank/DDBJ databases">
        <title>Phyllosticta paracitricarpa is synonymous to the EU quarantine fungus P. citricarpa based on phylogenomic analyses.</title>
        <authorList>
            <consortium name="Lawrence Berkeley National Laboratory"/>
            <person name="Van Ingen-Buijs V.A."/>
            <person name="Van Westerhoven A.C."/>
            <person name="Haridas S."/>
            <person name="Skiadas P."/>
            <person name="Martin F."/>
            <person name="Groenewald J.Z."/>
            <person name="Crous P.W."/>
            <person name="Seidl M.F."/>
        </authorList>
    </citation>
    <scope>NUCLEOTIDE SEQUENCE [LARGE SCALE GENOMIC DNA]</scope>
    <source>
        <strain evidence="2 3">CBS 122670</strain>
    </source>
</reference>
<accession>A0ABR1MCY7</accession>
<evidence type="ECO:0000313" key="2">
    <source>
        <dbReference type="EMBL" id="KAK7546201.1"/>
    </source>
</evidence>
<organism evidence="2 3">
    <name type="scientific">Phyllosticta citricarpa</name>
    <dbReference type="NCBI Taxonomy" id="55181"/>
    <lineage>
        <taxon>Eukaryota</taxon>
        <taxon>Fungi</taxon>
        <taxon>Dikarya</taxon>
        <taxon>Ascomycota</taxon>
        <taxon>Pezizomycotina</taxon>
        <taxon>Dothideomycetes</taxon>
        <taxon>Dothideomycetes incertae sedis</taxon>
        <taxon>Botryosphaeriales</taxon>
        <taxon>Phyllostictaceae</taxon>
        <taxon>Phyllosticta</taxon>
    </lineage>
</organism>
<evidence type="ECO:0000313" key="3">
    <source>
        <dbReference type="Proteomes" id="UP001365128"/>
    </source>
</evidence>
<sequence length="239" mass="26261">MNRAPTPGVHTAQRALYSLTVCTLHLRKRHGLLSKQRPTYQCIRSYPLSLTLPRQQHSTATEQISPSGPPSSRGSQFRPNPTLRTCLSTQVANGSRITWQSPTFSAPPLVTWQRQTAKGSHCKGKTSTATVFRSFDHPSTHPVREVASWLISRLVNDDREQGSCVRTQETDTFVCGGDGGDREEGRQGRRLDIREKAVRKQTAPTLRFGATEIKGQPNDGMCVVGGICCCSGTGKTGRE</sequence>
<proteinExistence type="predicted"/>
<gene>
    <name evidence="2" type="ORF">IWX46DRAFT_657067</name>
</gene>